<feature type="region of interest" description="Disordered" evidence="1">
    <location>
        <begin position="17"/>
        <end position="89"/>
    </location>
</feature>
<protein>
    <submittedName>
        <fullName evidence="2">Uncharacterized protein</fullName>
    </submittedName>
</protein>
<dbReference type="Proteomes" id="UP000006038">
    <property type="component" value="Chromosome 8"/>
</dbReference>
<sequence>MGCFSDHVFGERRCNATTLDSNYDGCPDPGDRSIFAAPPDNDSDPSCGFNPGDRSILTTLDKDSSMSSNGGNNEGVNGGDGNDIEKDTVNNNTSSIEQAHEIQVLAKELENNNCELPDRFVAGDIIAKLPSSWLNFVTSLKYKRQKFSVTDLIGSLGVEENVRAEDNCGKKFNGGSSANLMKKKKPHAPHNKKVKLDVKPNATTTFKKKDM</sequence>
<evidence type="ECO:0000313" key="2">
    <source>
        <dbReference type="EnsemblPlants" id="OB08G18910.1"/>
    </source>
</evidence>
<dbReference type="EnsemblPlants" id="OB08G18910.1">
    <property type="protein sequence ID" value="OB08G18910.1"/>
    <property type="gene ID" value="OB08G18910"/>
</dbReference>
<feature type="compositionally biased region" description="Gly residues" evidence="1">
    <location>
        <begin position="72"/>
        <end position="81"/>
    </location>
</feature>
<dbReference type="Pfam" id="PF14223">
    <property type="entry name" value="Retrotran_gag_2"/>
    <property type="match status" value="1"/>
</dbReference>
<dbReference type="Gramene" id="OB08G18910.1">
    <property type="protein sequence ID" value="OB08G18910.1"/>
    <property type="gene ID" value="OB08G18910"/>
</dbReference>
<dbReference type="AlphaFoldDB" id="J3MS12"/>
<organism evidence="2">
    <name type="scientific">Oryza brachyantha</name>
    <name type="common">malo sina</name>
    <dbReference type="NCBI Taxonomy" id="4533"/>
    <lineage>
        <taxon>Eukaryota</taxon>
        <taxon>Viridiplantae</taxon>
        <taxon>Streptophyta</taxon>
        <taxon>Embryophyta</taxon>
        <taxon>Tracheophyta</taxon>
        <taxon>Spermatophyta</taxon>
        <taxon>Magnoliopsida</taxon>
        <taxon>Liliopsida</taxon>
        <taxon>Poales</taxon>
        <taxon>Poaceae</taxon>
        <taxon>BOP clade</taxon>
        <taxon>Oryzoideae</taxon>
        <taxon>Oryzeae</taxon>
        <taxon>Oryzinae</taxon>
        <taxon>Oryza</taxon>
    </lineage>
</organism>
<accession>J3MS12</accession>
<reference evidence="2" key="2">
    <citation type="submission" date="2013-04" db="UniProtKB">
        <authorList>
            <consortium name="EnsemblPlants"/>
        </authorList>
    </citation>
    <scope>IDENTIFICATION</scope>
</reference>
<proteinExistence type="predicted"/>
<evidence type="ECO:0000256" key="1">
    <source>
        <dbReference type="SAM" id="MobiDB-lite"/>
    </source>
</evidence>
<dbReference type="HOGENOM" id="CLU_1306543_0_0_1"/>
<reference evidence="2" key="1">
    <citation type="journal article" date="2013" name="Nat. Commun.">
        <title>Whole-genome sequencing of Oryza brachyantha reveals mechanisms underlying Oryza genome evolution.</title>
        <authorList>
            <person name="Chen J."/>
            <person name="Huang Q."/>
            <person name="Gao D."/>
            <person name="Wang J."/>
            <person name="Lang Y."/>
            <person name="Liu T."/>
            <person name="Li B."/>
            <person name="Bai Z."/>
            <person name="Luis Goicoechea J."/>
            <person name="Liang C."/>
            <person name="Chen C."/>
            <person name="Zhang W."/>
            <person name="Sun S."/>
            <person name="Liao Y."/>
            <person name="Zhang X."/>
            <person name="Yang L."/>
            <person name="Song C."/>
            <person name="Wang M."/>
            <person name="Shi J."/>
            <person name="Liu G."/>
            <person name="Liu J."/>
            <person name="Zhou H."/>
            <person name="Zhou W."/>
            <person name="Yu Q."/>
            <person name="An N."/>
            <person name="Chen Y."/>
            <person name="Cai Q."/>
            <person name="Wang B."/>
            <person name="Liu B."/>
            <person name="Min J."/>
            <person name="Huang Y."/>
            <person name="Wu H."/>
            <person name="Li Z."/>
            <person name="Zhang Y."/>
            <person name="Yin Y."/>
            <person name="Song W."/>
            <person name="Jiang J."/>
            <person name="Jackson S.A."/>
            <person name="Wing R.A."/>
            <person name="Wang J."/>
            <person name="Chen M."/>
        </authorList>
    </citation>
    <scope>NUCLEOTIDE SEQUENCE [LARGE SCALE GENOMIC DNA]</scope>
    <source>
        <strain evidence="2">cv. IRGC 101232</strain>
    </source>
</reference>
<keyword evidence="3" id="KW-1185">Reference proteome</keyword>
<name>J3MS12_ORYBR</name>
<evidence type="ECO:0000313" key="3">
    <source>
        <dbReference type="Proteomes" id="UP000006038"/>
    </source>
</evidence>